<dbReference type="OrthoDB" id="9805728at2"/>
<keyword evidence="3" id="KW-1185">Reference proteome</keyword>
<dbReference type="SUPFAM" id="SSF56281">
    <property type="entry name" value="Metallo-hydrolase/oxidoreductase"/>
    <property type="match status" value="1"/>
</dbReference>
<dbReference type="PANTHER" id="PTHR15032:SF4">
    <property type="entry name" value="N-ACYL-PHOSPHATIDYLETHANOLAMINE-HYDROLYZING PHOSPHOLIPASE D"/>
    <property type="match status" value="1"/>
</dbReference>
<reference evidence="2 3" key="1">
    <citation type="submission" date="2019-04" db="EMBL/GenBank/DDBJ databases">
        <authorList>
            <person name="Hwang J.C."/>
        </authorList>
    </citation>
    <scope>NUCLEOTIDE SEQUENCE [LARGE SCALE GENOMIC DNA]</scope>
    <source>
        <strain evidence="2 3">IMCC35002</strain>
    </source>
</reference>
<evidence type="ECO:0000313" key="3">
    <source>
        <dbReference type="Proteomes" id="UP000305675"/>
    </source>
</evidence>
<dbReference type="InterPro" id="IPR036866">
    <property type="entry name" value="RibonucZ/Hydroxyglut_hydro"/>
</dbReference>
<dbReference type="Gene3D" id="3.60.15.10">
    <property type="entry name" value="Ribonuclease Z/Hydroxyacylglutathione hydrolase-like"/>
    <property type="match status" value="1"/>
</dbReference>
<dbReference type="Proteomes" id="UP000305675">
    <property type="component" value="Unassembled WGS sequence"/>
</dbReference>
<gene>
    <name evidence="2" type="ORF">FCL42_10300</name>
</gene>
<dbReference type="PANTHER" id="PTHR15032">
    <property type="entry name" value="N-ACYL-PHOSPHATIDYLETHANOLAMINE-HYDROLYZING PHOSPHOLIPASE D"/>
    <property type="match status" value="1"/>
</dbReference>
<evidence type="ECO:0000313" key="2">
    <source>
        <dbReference type="EMBL" id="TKB54950.1"/>
    </source>
</evidence>
<organism evidence="2 3">
    <name type="scientific">Ferrimonas aestuarii</name>
    <dbReference type="NCBI Taxonomy" id="2569539"/>
    <lineage>
        <taxon>Bacteria</taxon>
        <taxon>Pseudomonadati</taxon>
        <taxon>Pseudomonadota</taxon>
        <taxon>Gammaproteobacteria</taxon>
        <taxon>Alteromonadales</taxon>
        <taxon>Ferrimonadaceae</taxon>
        <taxon>Ferrimonas</taxon>
    </lineage>
</organism>
<evidence type="ECO:0000259" key="1">
    <source>
        <dbReference type="Pfam" id="PF12706"/>
    </source>
</evidence>
<protein>
    <submittedName>
        <fullName evidence="2">MBL fold metallo-hydrolase</fullName>
    </submittedName>
</protein>
<dbReference type="Pfam" id="PF12706">
    <property type="entry name" value="Lactamase_B_2"/>
    <property type="match status" value="1"/>
</dbReference>
<dbReference type="GO" id="GO:0016787">
    <property type="term" value="F:hydrolase activity"/>
    <property type="evidence" value="ECO:0007669"/>
    <property type="project" value="UniProtKB-KW"/>
</dbReference>
<sequence length="343" mass="38850">MAPVKHHTKTGFCNTETLYKPNFKSHLLTLKRYLTTPRIHARPQGSLPQISLSADTLNQQRQGALYRLGHSTVLIHLDGKWLLTDPVFSDRASPVTWAGPKRFQPAPIQIKELPFIDAIIISHDHYDHLDKASVIALAPKAGRFICPLRVGNHLRRWGISSQQIIELDWWQHHNMNGIELTACPSQHYSGRTLRDKDQTLWASWSIKGVEASLYFSGDSGYFGGFKEIGSRLGPFDFTLMETGAYDEAWADVHMQPEQSLQAHRDLRGKVMVPIHNATFDLALHPWFDPLQRIDALAKSHHVPLMTPMLGEPLLFTQTPSQVNWWYPQSPKPAHSVQALKTGT</sequence>
<dbReference type="AlphaFoldDB" id="A0A4U1BQJ2"/>
<feature type="domain" description="Metallo-beta-lactamase" evidence="1">
    <location>
        <begin position="81"/>
        <end position="275"/>
    </location>
</feature>
<keyword evidence="2" id="KW-0378">Hydrolase</keyword>
<dbReference type="InterPro" id="IPR001279">
    <property type="entry name" value="Metallo-B-lactamas"/>
</dbReference>
<dbReference type="RefSeq" id="WP_136863336.1">
    <property type="nucleotide sequence ID" value="NZ_SWCJ01000006.1"/>
</dbReference>
<comment type="caution">
    <text evidence="2">The sequence shown here is derived from an EMBL/GenBank/DDBJ whole genome shotgun (WGS) entry which is preliminary data.</text>
</comment>
<name>A0A4U1BQJ2_9GAMM</name>
<accession>A0A4U1BQJ2</accession>
<dbReference type="EMBL" id="SWCJ01000006">
    <property type="protein sequence ID" value="TKB54950.1"/>
    <property type="molecule type" value="Genomic_DNA"/>
</dbReference>
<proteinExistence type="predicted"/>
<dbReference type="GO" id="GO:0005737">
    <property type="term" value="C:cytoplasm"/>
    <property type="evidence" value="ECO:0007669"/>
    <property type="project" value="TreeGrafter"/>
</dbReference>